<sequence length="508" mass="55353">MTTMRIAICGIHIESSTFTPYLSVESDFTVRRGEELLKRYPFITESDIPLMGHVPQHLAGDDWQVTGHRPWTEGVEWVPVLHASALPGGPLESSTFLAWRREICERLAEAGPLDAIFFDIHGAMSVPGFDDAEGYLINGIRMAIGSDILVGACMDLHGNVSHTLFTQTDMLTCYRMAPHEDAWVTRERAARTLVERVRSGKGRPKKALVHVPILLPGEKTSTRMQPAARLYDAVAEFADHTDGVIDASFWIGFAWADQPRCCAAFAAYGDDQDVLDDGVARLAQAAWDARHEFEFVAPVDEIDVALDKAIGSDLRPFFISDSGDNPGAGGADDVTVALAEVLSRRETIDGKVSVIVASIFDPETVAVAAEAGIGNEVSVRVGGKVDTREPGPVDLTAVVENVVDDPAGLLTAVLAVGGVRLIVTTRRNQYTMREQFTRLGLDPETTDIVIVKIGYLEPYLHDIHAGWILALTPGGVDQNLARLGHSHIARPMFPFDDPEEVSLTVIRN</sequence>
<dbReference type="Pfam" id="PF07364">
    <property type="entry name" value="DUF1485"/>
    <property type="match status" value="1"/>
</dbReference>
<gene>
    <name evidence="3" type="ORF">HC352_00275</name>
</gene>
<dbReference type="AlphaFoldDB" id="A0A6H2EIY8"/>
<dbReference type="Pfam" id="PF07171">
    <property type="entry name" value="MlrC_C"/>
    <property type="match status" value="1"/>
</dbReference>
<dbReference type="InterPro" id="IPR015995">
    <property type="entry name" value="MlrC_N"/>
</dbReference>
<dbReference type="PIRSF" id="PIRSF012702">
    <property type="entry name" value="UCP012702"/>
    <property type="match status" value="1"/>
</dbReference>
<name>A0A6H2EIY8_9ACTO</name>
<protein>
    <submittedName>
        <fullName evidence="3">M81 family metallopeptidase</fullName>
    </submittedName>
</protein>
<feature type="domain" description="Microcystin LR degradation protein MlrC N-terminal" evidence="2">
    <location>
        <begin position="5"/>
        <end position="310"/>
    </location>
</feature>
<accession>A0A6H2EIY8</accession>
<dbReference type="KEGG" id="arca:HC352_00275"/>
<organism evidence="3 4">
    <name type="scientific">Arcanobacterium buesumense</name>
    <dbReference type="NCBI Taxonomy" id="2722751"/>
    <lineage>
        <taxon>Bacteria</taxon>
        <taxon>Bacillati</taxon>
        <taxon>Actinomycetota</taxon>
        <taxon>Actinomycetes</taxon>
        <taxon>Actinomycetales</taxon>
        <taxon>Actinomycetaceae</taxon>
        <taxon>Arcanobacterium</taxon>
    </lineage>
</organism>
<dbReference type="Proteomes" id="UP000502298">
    <property type="component" value="Chromosome"/>
</dbReference>
<evidence type="ECO:0000259" key="1">
    <source>
        <dbReference type="Pfam" id="PF07171"/>
    </source>
</evidence>
<evidence type="ECO:0000259" key="2">
    <source>
        <dbReference type="Pfam" id="PF07364"/>
    </source>
</evidence>
<proteinExistence type="predicted"/>
<keyword evidence="4" id="KW-1185">Reference proteome</keyword>
<dbReference type="InterPro" id="IPR009197">
    <property type="entry name" value="MlrC"/>
</dbReference>
<dbReference type="EMBL" id="CP050804">
    <property type="protein sequence ID" value="QJC21104.1"/>
    <property type="molecule type" value="Genomic_DNA"/>
</dbReference>
<dbReference type="RefSeq" id="WP_168917046.1">
    <property type="nucleotide sequence ID" value="NZ_CP050804.1"/>
</dbReference>
<reference evidence="3 4" key="1">
    <citation type="submission" date="2020-03" db="EMBL/GenBank/DDBJ databases">
        <title>Complete genome of Arcanobacterium buesumensis sp. nov. strain 2701.</title>
        <authorList>
            <person name="Borowiak M."/>
            <person name="Alssahen M."/>
            <person name="Laemmler C."/>
            <person name="Malorny B."/>
            <person name="Hassan A."/>
            <person name="Prenger-Berninghoff E."/>
            <person name="Ploetz M."/>
            <person name="Abdulmawjood A."/>
        </authorList>
    </citation>
    <scope>NUCLEOTIDE SEQUENCE [LARGE SCALE GENOMIC DNA]</scope>
    <source>
        <strain evidence="3 4">2701</strain>
    </source>
</reference>
<dbReference type="InterPro" id="IPR010799">
    <property type="entry name" value="MlrC_C"/>
</dbReference>
<evidence type="ECO:0000313" key="3">
    <source>
        <dbReference type="EMBL" id="QJC21104.1"/>
    </source>
</evidence>
<evidence type="ECO:0000313" key="4">
    <source>
        <dbReference type="Proteomes" id="UP000502298"/>
    </source>
</evidence>
<feature type="domain" description="Microcystin LR degradation protein MlrC C-terminal" evidence="1">
    <location>
        <begin position="319"/>
        <end position="487"/>
    </location>
</feature>